<proteinExistence type="predicted"/>
<evidence type="ECO:0000313" key="2">
    <source>
        <dbReference type="Proteomes" id="UP000000851"/>
    </source>
</evidence>
<dbReference type="RefSeq" id="WP_012787144.1">
    <property type="nucleotide sequence ID" value="NC_013131.1"/>
</dbReference>
<name>C7Q2V9_CATAD</name>
<keyword evidence="2" id="KW-1185">Reference proteome</keyword>
<dbReference type="InParanoid" id="C7Q2V9"/>
<accession>C7Q2V9</accession>
<protein>
    <submittedName>
        <fullName evidence="1">Uncharacterized protein</fullName>
    </submittedName>
</protein>
<reference evidence="1 2" key="1">
    <citation type="journal article" date="2009" name="Stand. Genomic Sci.">
        <title>Complete genome sequence of Catenulispora acidiphila type strain (ID 139908).</title>
        <authorList>
            <person name="Copeland A."/>
            <person name="Lapidus A."/>
            <person name="Glavina Del Rio T."/>
            <person name="Nolan M."/>
            <person name="Lucas S."/>
            <person name="Chen F."/>
            <person name="Tice H."/>
            <person name="Cheng J.F."/>
            <person name="Bruce D."/>
            <person name="Goodwin L."/>
            <person name="Pitluck S."/>
            <person name="Mikhailova N."/>
            <person name="Pati A."/>
            <person name="Ivanova N."/>
            <person name="Mavromatis K."/>
            <person name="Chen A."/>
            <person name="Palaniappan K."/>
            <person name="Chain P."/>
            <person name="Land M."/>
            <person name="Hauser L."/>
            <person name="Chang Y.J."/>
            <person name="Jeffries C.D."/>
            <person name="Chertkov O."/>
            <person name="Brettin T."/>
            <person name="Detter J.C."/>
            <person name="Han C."/>
            <person name="Ali Z."/>
            <person name="Tindall B.J."/>
            <person name="Goker M."/>
            <person name="Bristow J."/>
            <person name="Eisen J.A."/>
            <person name="Markowitz V."/>
            <person name="Hugenholtz P."/>
            <person name="Kyrpides N.C."/>
            <person name="Klenk H.P."/>
        </authorList>
    </citation>
    <scope>NUCLEOTIDE SEQUENCE [LARGE SCALE GENOMIC DNA]</scope>
    <source>
        <strain evidence="2">DSM 44928 / JCM 14897 / NBRC 102108 / NRRL B-24433 / ID139908</strain>
    </source>
</reference>
<dbReference type="HOGENOM" id="CLU_2750343_0_0_11"/>
<dbReference type="AlphaFoldDB" id="C7Q2V9"/>
<dbReference type="EMBL" id="CP001700">
    <property type="protein sequence ID" value="ACU71851.1"/>
    <property type="molecule type" value="Genomic_DNA"/>
</dbReference>
<organism evidence="1 2">
    <name type="scientific">Catenulispora acidiphila (strain DSM 44928 / JCM 14897 / NBRC 102108 / NRRL B-24433 / ID139908)</name>
    <dbReference type="NCBI Taxonomy" id="479433"/>
    <lineage>
        <taxon>Bacteria</taxon>
        <taxon>Bacillati</taxon>
        <taxon>Actinomycetota</taxon>
        <taxon>Actinomycetes</taxon>
        <taxon>Catenulisporales</taxon>
        <taxon>Catenulisporaceae</taxon>
        <taxon>Catenulispora</taxon>
    </lineage>
</organism>
<dbReference type="Proteomes" id="UP000000851">
    <property type="component" value="Chromosome"/>
</dbReference>
<evidence type="ECO:0000313" key="1">
    <source>
        <dbReference type="EMBL" id="ACU71851.1"/>
    </source>
</evidence>
<dbReference type="KEGG" id="cai:Caci_2942"/>
<gene>
    <name evidence="1" type="ordered locus">Caci_2942</name>
</gene>
<dbReference type="STRING" id="479433.Caci_2942"/>
<sequence length="70" mass="7893">MMMTPEQSAKLQAKAQPLMEMLVEVLNELSELNNAAGLNQIITGHNEILTAGGTVVYQPWTRRWEIGIRR</sequence>